<feature type="transmembrane region" description="Helical" evidence="1">
    <location>
        <begin position="61"/>
        <end position="82"/>
    </location>
</feature>
<keyword evidence="1" id="KW-0472">Membrane</keyword>
<feature type="transmembrane region" description="Helical" evidence="1">
    <location>
        <begin position="94"/>
        <end position="113"/>
    </location>
</feature>
<name>A0ABQ6P1T8_9SPHN</name>
<reference evidence="2 3" key="1">
    <citation type="submission" date="2023-06" db="EMBL/GenBank/DDBJ databases">
        <title>Draft genome sequence of Novosphingobium sp. strain IK01.</title>
        <authorList>
            <person name="Hatamoto M."/>
            <person name="Ikarashi T."/>
            <person name="Yamaguchi T."/>
        </authorList>
    </citation>
    <scope>NUCLEOTIDE SEQUENCE [LARGE SCALE GENOMIC DNA]</scope>
    <source>
        <strain evidence="2 3">IK01</strain>
    </source>
</reference>
<dbReference type="Pfam" id="PF05656">
    <property type="entry name" value="DUF805"/>
    <property type="match status" value="1"/>
</dbReference>
<gene>
    <name evidence="2" type="ORF">NUTIK01_00150</name>
</gene>
<dbReference type="RefSeq" id="WP_317973102.1">
    <property type="nucleotide sequence ID" value="NZ_BTFW01000001.1"/>
</dbReference>
<dbReference type="PANTHER" id="PTHR34980:SF2">
    <property type="entry name" value="INNER MEMBRANE PROTEIN YHAH-RELATED"/>
    <property type="match status" value="1"/>
</dbReference>
<dbReference type="Proteomes" id="UP001187221">
    <property type="component" value="Unassembled WGS sequence"/>
</dbReference>
<accession>A0ABQ6P1T8</accession>
<proteinExistence type="predicted"/>
<dbReference type="EMBL" id="BTFW01000001">
    <property type="protein sequence ID" value="GMM59238.1"/>
    <property type="molecule type" value="Genomic_DNA"/>
</dbReference>
<dbReference type="PANTHER" id="PTHR34980">
    <property type="entry name" value="INNER MEMBRANE PROTEIN-RELATED-RELATED"/>
    <property type="match status" value="1"/>
</dbReference>
<evidence type="ECO:0000313" key="2">
    <source>
        <dbReference type="EMBL" id="GMM59238.1"/>
    </source>
</evidence>
<evidence type="ECO:0000313" key="3">
    <source>
        <dbReference type="Proteomes" id="UP001187221"/>
    </source>
</evidence>
<comment type="caution">
    <text evidence="2">The sequence shown here is derived from an EMBL/GenBank/DDBJ whole genome shotgun (WGS) entry which is preliminary data.</text>
</comment>
<organism evidence="2 3">
    <name type="scientific">Novosphingobium pituita</name>
    <dbReference type="NCBI Taxonomy" id="3056842"/>
    <lineage>
        <taxon>Bacteria</taxon>
        <taxon>Pseudomonadati</taxon>
        <taxon>Pseudomonadota</taxon>
        <taxon>Alphaproteobacteria</taxon>
        <taxon>Sphingomonadales</taxon>
        <taxon>Sphingomonadaceae</taxon>
        <taxon>Novosphingobium</taxon>
    </lineage>
</organism>
<dbReference type="InterPro" id="IPR008523">
    <property type="entry name" value="DUF805"/>
</dbReference>
<sequence length="138" mass="16008">MQWMLLPYRRYFEFSGRSRRMEYWMFTLFGILVNAAITVVFGRTAYTSMGWYVGVNTQLNVVGDIVSGLFALFNLIPSLAVLVRRLHDVDRSGWWLLLVFLPILGWFVLFIFTCLDGTRGPNRFGLDPKNPNDVDVFL</sequence>
<protein>
    <submittedName>
        <fullName evidence="2">DUF805 domain-containing protein</fullName>
    </submittedName>
</protein>
<evidence type="ECO:0000256" key="1">
    <source>
        <dbReference type="SAM" id="Phobius"/>
    </source>
</evidence>
<keyword evidence="3" id="KW-1185">Reference proteome</keyword>
<keyword evidence="1" id="KW-1133">Transmembrane helix</keyword>
<keyword evidence="1" id="KW-0812">Transmembrane</keyword>
<feature type="transmembrane region" description="Helical" evidence="1">
    <location>
        <begin position="21"/>
        <end position="41"/>
    </location>
</feature>